<protein>
    <submittedName>
        <fullName evidence="2">Uncharacterized protein</fullName>
    </submittedName>
</protein>
<keyword evidence="1" id="KW-0732">Signal</keyword>
<keyword evidence="3" id="KW-1185">Reference proteome</keyword>
<dbReference type="EMBL" id="JAVFHQ010000001">
    <property type="protein sequence ID" value="KAK4550746.1"/>
    <property type="molecule type" value="Genomic_DNA"/>
</dbReference>
<organism evidence="2 3">
    <name type="scientific">Oleoguttula mirabilis</name>
    <dbReference type="NCBI Taxonomy" id="1507867"/>
    <lineage>
        <taxon>Eukaryota</taxon>
        <taxon>Fungi</taxon>
        <taxon>Dikarya</taxon>
        <taxon>Ascomycota</taxon>
        <taxon>Pezizomycotina</taxon>
        <taxon>Dothideomycetes</taxon>
        <taxon>Dothideomycetidae</taxon>
        <taxon>Mycosphaerellales</taxon>
        <taxon>Teratosphaeriaceae</taxon>
        <taxon>Oleoguttula</taxon>
    </lineage>
</organism>
<evidence type="ECO:0000313" key="3">
    <source>
        <dbReference type="Proteomes" id="UP001324427"/>
    </source>
</evidence>
<reference evidence="2 3" key="1">
    <citation type="submission" date="2021-11" db="EMBL/GenBank/DDBJ databases">
        <title>Black yeast isolated from Biological Soil Crust.</title>
        <authorList>
            <person name="Kurbessoian T."/>
        </authorList>
    </citation>
    <scope>NUCLEOTIDE SEQUENCE [LARGE SCALE GENOMIC DNA]</scope>
    <source>
        <strain evidence="2 3">CCFEE 5522</strain>
    </source>
</reference>
<accession>A0AAV9K041</accession>
<dbReference type="AlphaFoldDB" id="A0AAV9K041"/>
<sequence length="109" mass="12610">MQLARLFLILSLTLHVTQSSSECLDEARRRVHQDPASNRSWNYCWLVLAKVHTDRLIATYARAQASRPEMWGGRIPLAESVEQLAQAFVTEWNAALAQFLRYWESPPIR</sequence>
<feature type="chain" id="PRO_5043664694" evidence="1">
    <location>
        <begin position="20"/>
        <end position="109"/>
    </location>
</feature>
<comment type="caution">
    <text evidence="2">The sequence shown here is derived from an EMBL/GenBank/DDBJ whole genome shotgun (WGS) entry which is preliminary data.</text>
</comment>
<evidence type="ECO:0000256" key="1">
    <source>
        <dbReference type="SAM" id="SignalP"/>
    </source>
</evidence>
<name>A0AAV9K041_9PEZI</name>
<dbReference type="Proteomes" id="UP001324427">
    <property type="component" value="Unassembled WGS sequence"/>
</dbReference>
<feature type="signal peptide" evidence="1">
    <location>
        <begin position="1"/>
        <end position="19"/>
    </location>
</feature>
<proteinExistence type="predicted"/>
<gene>
    <name evidence="2" type="ORF">LTR36_000325</name>
</gene>
<evidence type="ECO:0000313" key="2">
    <source>
        <dbReference type="EMBL" id="KAK4550746.1"/>
    </source>
</evidence>